<protein>
    <submittedName>
        <fullName evidence="1">Uncharacterized protein</fullName>
    </submittedName>
</protein>
<comment type="caution">
    <text evidence="1">The sequence shown here is derived from an EMBL/GenBank/DDBJ whole genome shotgun (WGS) entry which is preliminary data.</text>
</comment>
<organism evidence="1 2">
    <name type="scientific">Ignelater luminosus</name>
    <name type="common">Cucubano</name>
    <name type="synonym">Pyrophorus luminosus</name>
    <dbReference type="NCBI Taxonomy" id="2038154"/>
    <lineage>
        <taxon>Eukaryota</taxon>
        <taxon>Metazoa</taxon>
        <taxon>Ecdysozoa</taxon>
        <taxon>Arthropoda</taxon>
        <taxon>Hexapoda</taxon>
        <taxon>Insecta</taxon>
        <taxon>Pterygota</taxon>
        <taxon>Neoptera</taxon>
        <taxon>Endopterygota</taxon>
        <taxon>Coleoptera</taxon>
        <taxon>Polyphaga</taxon>
        <taxon>Elateriformia</taxon>
        <taxon>Elateroidea</taxon>
        <taxon>Elateridae</taxon>
        <taxon>Agrypninae</taxon>
        <taxon>Pyrophorini</taxon>
        <taxon>Ignelater</taxon>
    </lineage>
</organism>
<proteinExistence type="predicted"/>
<sequence>MDYYFEYEEATPSSSTNKPEDKSSVVLREFTFEMVIKGVLTYVAYKDYIDHYFLAANQRVGELGAGRIEIKQFPAEHCPDGEFSFSLVKECEGFRDAAKIIALALAVRKPLYLHLCLADYKSEMVNNVVLKLLKLCVSFEIFNNHGNFADVAKLIVLKLDIDKSLYLYLGLSDLEEETTMDVMKNIPSR</sequence>
<name>A0A8K0CYJ7_IGNLU</name>
<gene>
    <name evidence="1" type="ORF">ILUMI_10101</name>
</gene>
<evidence type="ECO:0000313" key="2">
    <source>
        <dbReference type="Proteomes" id="UP000801492"/>
    </source>
</evidence>
<evidence type="ECO:0000313" key="1">
    <source>
        <dbReference type="EMBL" id="KAF2896075.1"/>
    </source>
</evidence>
<accession>A0A8K0CYJ7</accession>
<reference evidence="1" key="1">
    <citation type="submission" date="2019-08" db="EMBL/GenBank/DDBJ databases">
        <title>The genome of the North American firefly Photinus pyralis.</title>
        <authorList>
            <consortium name="Photinus pyralis genome working group"/>
            <person name="Fallon T.R."/>
            <person name="Sander Lower S.E."/>
            <person name="Weng J.-K."/>
        </authorList>
    </citation>
    <scope>NUCLEOTIDE SEQUENCE</scope>
    <source>
        <strain evidence="1">TRF0915ILg1</strain>
        <tissue evidence="1">Whole body</tissue>
    </source>
</reference>
<dbReference type="AlphaFoldDB" id="A0A8K0CYJ7"/>
<dbReference type="Proteomes" id="UP000801492">
    <property type="component" value="Unassembled WGS sequence"/>
</dbReference>
<keyword evidence="2" id="KW-1185">Reference proteome</keyword>
<dbReference type="EMBL" id="VTPC01005398">
    <property type="protein sequence ID" value="KAF2896075.1"/>
    <property type="molecule type" value="Genomic_DNA"/>
</dbReference>